<protein>
    <recommendedName>
        <fullName evidence="3">SHSP domain-containing protein</fullName>
    </recommendedName>
</protein>
<accession>G9QH63</accession>
<keyword evidence="2" id="KW-1185">Reference proteome</keyword>
<evidence type="ECO:0008006" key="3">
    <source>
        <dbReference type="Google" id="ProtNLM"/>
    </source>
</evidence>
<proteinExistence type="predicted"/>
<name>G9QH63_9BACI</name>
<dbReference type="RefSeq" id="WP_003352516.1">
    <property type="nucleotide sequence ID" value="NZ_JH414740.1"/>
</dbReference>
<dbReference type="SUPFAM" id="SSF49764">
    <property type="entry name" value="HSP20-like chaperones"/>
    <property type="match status" value="1"/>
</dbReference>
<dbReference type="InterPro" id="IPR008978">
    <property type="entry name" value="HSP20-like_chaperone"/>
</dbReference>
<sequence>MKMEKWKKRLDFAHKVQNDSFWKSVFHSRKPGREDGYSDKEEKMNYNLYQWNDFLVLELELPCLDQHEFQMWMDHQNLLIKTKTALWKKKKEPVYFVKKRRVIPNEQHIPLPVPVFTQPVNISQKNGLWYFRFKPIPKEAKSYNTWGTDSNSNK</sequence>
<dbReference type="EMBL" id="ACWF01000008">
    <property type="protein sequence ID" value="EHL79502.1"/>
    <property type="molecule type" value="Genomic_DNA"/>
</dbReference>
<dbReference type="Proteomes" id="UP000011747">
    <property type="component" value="Unassembled WGS sequence"/>
</dbReference>
<dbReference type="Gene3D" id="2.60.40.790">
    <property type="match status" value="1"/>
</dbReference>
<dbReference type="PATRIC" id="fig|665952.3.peg.243"/>
<evidence type="ECO:0000313" key="1">
    <source>
        <dbReference type="EMBL" id="EHL79502.1"/>
    </source>
</evidence>
<dbReference type="AlphaFoldDB" id="G9QH63"/>
<gene>
    <name evidence="1" type="ORF">HMPREF1015_01122</name>
</gene>
<evidence type="ECO:0000313" key="2">
    <source>
        <dbReference type="Proteomes" id="UP000011747"/>
    </source>
</evidence>
<comment type="caution">
    <text evidence="1">The sequence shown here is derived from an EMBL/GenBank/DDBJ whole genome shotgun (WGS) entry which is preliminary data.</text>
</comment>
<dbReference type="HOGENOM" id="CLU_1700743_0_0_9"/>
<reference evidence="1 2" key="1">
    <citation type="submission" date="2011-09" db="EMBL/GenBank/DDBJ databases">
        <title>The Genome Sequence of Bacillus smithii 7_3_47FAA.</title>
        <authorList>
            <consortium name="The Broad Institute Genome Sequencing Platform"/>
            <person name="Earl A."/>
            <person name="Ward D."/>
            <person name="Feldgarden M."/>
            <person name="Gevers D."/>
            <person name="Daigneault M."/>
            <person name="Strauss J."/>
            <person name="Allen-Vercoe E."/>
            <person name="Young S.K."/>
            <person name="Zeng Q."/>
            <person name="Gargeya S."/>
            <person name="Fitzgerald M."/>
            <person name="Haas B."/>
            <person name="Abouelleil A."/>
            <person name="Alvarado L."/>
            <person name="Arachchi H.M."/>
            <person name="Berlin A."/>
            <person name="Brown A."/>
            <person name="Chapman S.B."/>
            <person name="Chen Z."/>
            <person name="Dunbar C."/>
            <person name="Freedman E."/>
            <person name="Gearin G."/>
            <person name="Goldberg J."/>
            <person name="Griggs A."/>
            <person name="Gujja S."/>
            <person name="Heiman D."/>
            <person name="Howarth C."/>
            <person name="Larson L."/>
            <person name="Lui A."/>
            <person name="MacDonald P.J.P."/>
            <person name="Montmayeur A."/>
            <person name="Murphy C."/>
            <person name="Neiman D."/>
            <person name="Pearson M."/>
            <person name="Priest M."/>
            <person name="Roberts A."/>
            <person name="Saif S."/>
            <person name="Shea T."/>
            <person name="Shenoy N."/>
            <person name="Sisk P."/>
            <person name="Stolte C."/>
            <person name="Sykes S."/>
            <person name="Wortman J."/>
            <person name="Nusbaum C."/>
            <person name="Birren B."/>
        </authorList>
    </citation>
    <scope>NUCLEOTIDE SEQUENCE [LARGE SCALE GENOMIC DNA]</scope>
    <source>
        <strain evidence="1 2">7_3_47FAA</strain>
    </source>
</reference>
<organism evidence="1 2">
    <name type="scientific">Bacillus smithii 7_3_47FAA</name>
    <dbReference type="NCBI Taxonomy" id="665952"/>
    <lineage>
        <taxon>Bacteria</taxon>
        <taxon>Bacillati</taxon>
        <taxon>Bacillota</taxon>
        <taxon>Bacilli</taxon>
        <taxon>Bacillales</taxon>
        <taxon>Bacillaceae</taxon>
        <taxon>Bacillus</taxon>
    </lineage>
</organism>